<sequence>MKKKELFIPLSILATSVLFVGCGGGGSSSVKTTGPGGYPILGENKSVVLEAMSAEVDYTSTGNIATSVSPMGIVNTSTTELIFENKVLKKLIITTPHSTFTWSAASGDSFGQVPNYPRQTIFEDTAATFAAVLSGEWDYQTFGAWRTGFGLGAGTVGAISAGYKTEGPALPVVGTSTFTGKLLGAYTNQAGNGNFVEGMVSVASDFSARSLAFTTTDSNLYNLSNGVVTASAPGLDMSGTLTYSPGVNSFSGAVTAPGLGLSGLASGAFFGPNAEELGGVFDLKGAGVEYYVGGFGASQ</sequence>
<feature type="domain" description="Transferrin-binding protein B C-lobe/N-lobe beta-barrel" evidence="1">
    <location>
        <begin position="171"/>
        <end position="299"/>
    </location>
</feature>
<dbReference type="AlphaFoldDB" id="A0A1I2TJQ5"/>
<dbReference type="RefSeq" id="WP_090728732.1">
    <property type="nucleotide sequence ID" value="NZ_FOOU01000010.1"/>
</dbReference>
<dbReference type="OrthoDB" id="6117077at2"/>
<keyword evidence="3" id="KW-1185">Reference proteome</keyword>
<organism evidence="2 3">
    <name type="scientific">Neptunomonas qingdaonensis</name>
    <dbReference type="NCBI Taxonomy" id="1045558"/>
    <lineage>
        <taxon>Bacteria</taxon>
        <taxon>Pseudomonadati</taxon>
        <taxon>Pseudomonadota</taxon>
        <taxon>Gammaproteobacteria</taxon>
        <taxon>Oceanospirillales</taxon>
        <taxon>Oceanospirillaceae</taxon>
        <taxon>Neptunomonas</taxon>
    </lineage>
</organism>
<dbReference type="STRING" id="1045558.SAMN05216175_11019"/>
<gene>
    <name evidence="2" type="ORF">SAMN05216175_11019</name>
</gene>
<accession>A0A1I2TJQ5</accession>
<name>A0A1I2TJQ5_9GAMM</name>
<proteinExistence type="predicted"/>
<dbReference type="Pfam" id="PF01298">
    <property type="entry name" value="TbpB_B_D"/>
    <property type="match status" value="1"/>
</dbReference>
<evidence type="ECO:0000313" key="3">
    <source>
        <dbReference type="Proteomes" id="UP000198623"/>
    </source>
</evidence>
<dbReference type="SUPFAM" id="SSF56925">
    <property type="entry name" value="OMPA-like"/>
    <property type="match status" value="1"/>
</dbReference>
<protein>
    <recommendedName>
        <fullName evidence="1">Transferrin-binding protein B C-lobe/N-lobe beta-barrel domain-containing protein</fullName>
    </recommendedName>
</protein>
<dbReference type="InterPro" id="IPR011250">
    <property type="entry name" value="OMP/PagP_B-barrel"/>
</dbReference>
<dbReference type="InterPro" id="IPR001677">
    <property type="entry name" value="TbpB_B_D"/>
</dbReference>
<dbReference type="Proteomes" id="UP000198623">
    <property type="component" value="Unassembled WGS sequence"/>
</dbReference>
<reference evidence="3" key="1">
    <citation type="submission" date="2016-10" db="EMBL/GenBank/DDBJ databases">
        <authorList>
            <person name="Varghese N."/>
            <person name="Submissions S."/>
        </authorList>
    </citation>
    <scope>NUCLEOTIDE SEQUENCE [LARGE SCALE GENOMIC DNA]</scope>
    <source>
        <strain evidence="3">CGMCC 1.10971</strain>
    </source>
</reference>
<dbReference type="PROSITE" id="PS51257">
    <property type="entry name" value="PROKAR_LIPOPROTEIN"/>
    <property type="match status" value="1"/>
</dbReference>
<evidence type="ECO:0000313" key="2">
    <source>
        <dbReference type="EMBL" id="SFG63617.1"/>
    </source>
</evidence>
<dbReference type="EMBL" id="FOOU01000010">
    <property type="protein sequence ID" value="SFG63617.1"/>
    <property type="molecule type" value="Genomic_DNA"/>
</dbReference>
<dbReference type="Gene3D" id="2.40.160.90">
    <property type="match status" value="1"/>
</dbReference>
<evidence type="ECO:0000259" key="1">
    <source>
        <dbReference type="Pfam" id="PF01298"/>
    </source>
</evidence>